<gene>
    <name evidence="2" type="ORF">SEPMUDRAFT_145875</name>
</gene>
<feature type="compositionally biased region" description="Basic and acidic residues" evidence="1">
    <location>
        <begin position="40"/>
        <end position="53"/>
    </location>
</feature>
<dbReference type="HOGENOM" id="CLU_953648_0_0_1"/>
<accession>N1QHJ0</accession>
<dbReference type="EMBL" id="KB456260">
    <property type="protein sequence ID" value="EMF16686.1"/>
    <property type="molecule type" value="Genomic_DNA"/>
</dbReference>
<keyword evidence="3" id="KW-1185">Reference proteome</keyword>
<evidence type="ECO:0000256" key="1">
    <source>
        <dbReference type="SAM" id="MobiDB-lite"/>
    </source>
</evidence>
<feature type="compositionally biased region" description="Basic and acidic residues" evidence="1">
    <location>
        <begin position="9"/>
        <end position="27"/>
    </location>
</feature>
<protein>
    <submittedName>
        <fullName evidence="2">Uncharacterized protein</fullName>
    </submittedName>
</protein>
<name>N1QHJ0_SPHMS</name>
<organism evidence="2 3">
    <name type="scientific">Sphaerulina musiva (strain SO2202)</name>
    <name type="common">Poplar stem canker fungus</name>
    <name type="synonym">Septoria musiva</name>
    <dbReference type="NCBI Taxonomy" id="692275"/>
    <lineage>
        <taxon>Eukaryota</taxon>
        <taxon>Fungi</taxon>
        <taxon>Dikarya</taxon>
        <taxon>Ascomycota</taxon>
        <taxon>Pezizomycotina</taxon>
        <taxon>Dothideomycetes</taxon>
        <taxon>Dothideomycetidae</taxon>
        <taxon>Mycosphaerellales</taxon>
        <taxon>Mycosphaerellaceae</taxon>
        <taxon>Sphaerulina</taxon>
    </lineage>
</organism>
<dbReference type="RefSeq" id="XP_016764807.1">
    <property type="nucleotide sequence ID" value="XM_016903314.1"/>
</dbReference>
<evidence type="ECO:0000313" key="2">
    <source>
        <dbReference type="EMBL" id="EMF16686.1"/>
    </source>
</evidence>
<evidence type="ECO:0000313" key="3">
    <source>
        <dbReference type="Proteomes" id="UP000016931"/>
    </source>
</evidence>
<reference evidence="2 3" key="1">
    <citation type="journal article" date="2012" name="PLoS Pathog.">
        <title>Diverse lifestyles and strategies of plant pathogenesis encoded in the genomes of eighteen Dothideomycetes fungi.</title>
        <authorList>
            <person name="Ohm R.A."/>
            <person name="Feau N."/>
            <person name="Henrissat B."/>
            <person name="Schoch C.L."/>
            <person name="Horwitz B.A."/>
            <person name="Barry K.W."/>
            <person name="Condon B.J."/>
            <person name="Copeland A.C."/>
            <person name="Dhillon B."/>
            <person name="Glaser F."/>
            <person name="Hesse C.N."/>
            <person name="Kosti I."/>
            <person name="LaButti K."/>
            <person name="Lindquist E.A."/>
            <person name="Lucas S."/>
            <person name="Salamov A.A."/>
            <person name="Bradshaw R.E."/>
            <person name="Ciuffetti L."/>
            <person name="Hamelin R.C."/>
            <person name="Kema G.H.J."/>
            <person name="Lawrence C."/>
            <person name="Scott J.A."/>
            <person name="Spatafora J.W."/>
            <person name="Turgeon B.G."/>
            <person name="de Wit P.J.G.M."/>
            <person name="Zhong S."/>
            <person name="Goodwin S.B."/>
            <person name="Grigoriev I.V."/>
        </authorList>
    </citation>
    <scope>NUCLEOTIDE SEQUENCE [LARGE SCALE GENOMIC DNA]</scope>
    <source>
        <strain evidence="2 3">SO2202</strain>
    </source>
</reference>
<proteinExistence type="predicted"/>
<dbReference type="AlphaFoldDB" id="N1QHJ0"/>
<dbReference type="Proteomes" id="UP000016931">
    <property type="component" value="Unassembled WGS sequence"/>
</dbReference>
<feature type="region of interest" description="Disordered" evidence="1">
    <location>
        <begin position="1"/>
        <end position="61"/>
    </location>
</feature>
<sequence length="292" mass="32858">MDSNQGSEFDAHDDLDAIEADLDHDAGVDLEDIEAGVSNDTKKPDDPKDDANKAPRAPLPGMNLAELSAVMEMQQAREKTEAAKGRTDALYKQHAVEAEYSEFDRQGWSEAIHKIETSEYIARKLYTARTLQLPEYVRKLDLARKKYDNISQDIEASLISLATPLLNFEGQDEFPDPDAQEKEILRIQAENAFKDQRGKIEKSFIAHKKLDRHGVRAEFDRSKWNEAMVAVGDKMSQLDPANVDGMFTSLTSAEYREKFSDILQEAEQIATKIEANIVLLQNMEGNIDPALL</sequence>
<dbReference type="GeneID" id="27900451"/>